<name>A0AA40CNV8_9PEZI</name>
<gene>
    <name evidence="1" type="ORF">B0T16DRAFT_417357</name>
</gene>
<accession>A0AA40CNV8</accession>
<dbReference type="AlphaFoldDB" id="A0AA40CNV8"/>
<sequence length="444" mass="48729">MDGIFSSDADARFGALGIPPFFNVPALPNFVGEWAAIVPLVSHLASYRDDYAIAGRVALEGKVAIGVFPKLGYLSGLSRLLRNPRKFLDHASARGETGRNVWDVQYGGSFPCSNGAAVDLLIDYLQSRSPPNIIKMPENMDDNPVTTALYAKEKADARHFRRYQTLRVLSCHRGPRPAPWFLPSKYSRAVIHLLSAICALGCAAVLALSGAYGTTAVLLCATVSNVAASFLVTVARPPGYLENNDPGSPGSMLAAPHQNALEWDLFIGDRGVIDSLMNKSLFWIPPTRGTTLFGRWLQIGDALQLAAMTFTAAQKGWDGVCMAGLLLVTWLIEIYNGRDTNLVQDWLRQEGVVVELKEFEFSGRFNMLGTIQLLTKTKVTSWMDDILVTHPRRDAWLKRLMNNEKPDSAFWNPNDIERIEVGASLCAKMEGIIQGEFATPTPGV</sequence>
<keyword evidence="2" id="KW-1185">Reference proteome</keyword>
<reference evidence="1" key="1">
    <citation type="submission" date="2023-06" db="EMBL/GenBank/DDBJ databases">
        <title>Genome-scale phylogeny and comparative genomics of the fungal order Sordariales.</title>
        <authorList>
            <consortium name="Lawrence Berkeley National Laboratory"/>
            <person name="Hensen N."/>
            <person name="Bonometti L."/>
            <person name="Westerberg I."/>
            <person name="Brannstrom I.O."/>
            <person name="Guillou S."/>
            <person name="Cros-Aarteil S."/>
            <person name="Calhoun S."/>
            <person name="Haridas S."/>
            <person name="Kuo A."/>
            <person name="Mondo S."/>
            <person name="Pangilinan J."/>
            <person name="Riley R."/>
            <person name="Labutti K."/>
            <person name="Andreopoulos B."/>
            <person name="Lipzen A."/>
            <person name="Chen C."/>
            <person name="Yanf M."/>
            <person name="Daum C."/>
            <person name="Ng V."/>
            <person name="Clum A."/>
            <person name="Steindorff A."/>
            <person name="Ohm R."/>
            <person name="Martin F."/>
            <person name="Silar P."/>
            <person name="Natvig D."/>
            <person name="Lalanne C."/>
            <person name="Gautier V."/>
            <person name="Ament-Velasquez S.L."/>
            <person name="Kruys A."/>
            <person name="Hutchinson M.I."/>
            <person name="Powell A.J."/>
            <person name="Barry K."/>
            <person name="Miller A.N."/>
            <person name="Grigoriev I.V."/>
            <person name="Debuchy R."/>
            <person name="Gladieux P."/>
            <person name="Thoren M.H."/>
            <person name="Johannesson H."/>
        </authorList>
    </citation>
    <scope>NUCLEOTIDE SEQUENCE</scope>
    <source>
        <strain evidence="1">SMH2532-1</strain>
    </source>
</reference>
<evidence type="ECO:0000313" key="1">
    <source>
        <dbReference type="EMBL" id="KAK0644228.1"/>
    </source>
</evidence>
<dbReference type="EMBL" id="JAULSV010000005">
    <property type="protein sequence ID" value="KAK0644228.1"/>
    <property type="molecule type" value="Genomic_DNA"/>
</dbReference>
<comment type="caution">
    <text evidence="1">The sequence shown here is derived from an EMBL/GenBank/DDBJ whole genome shotgun (WGS) entry which is preliminary data.</text>
</comment>
<proteinExistence type="predicted"/>
<dbReference type="Proteomes" id="UP001174936">
    <property type="component" value="Unassembled WGS sequence"/>
</dbReference>
<protein>
    <submittedName>
        <fullName evidence="1">Uncharacterized protein</fullName>
    </submittedName>
</protein>
<organism evidence="1 2">
    <name type="scientific">Cercophora newfieldiana</name>
    <dbReference type="NCBI Taxonomy" id="92897"/>
    <lineage>
        <taxon>Eukaryota</taxon>
        <taxon>Fungi</taxon>
        <taxon>Dikarya</taxon>
        <taxon>Ascomycota</taxon>
        <taxon>Pezizomycotina</taxon>
        <taxon>Sordariomycetes</taxon>
        <taxon>Sordariomycetidae</taxon>
        <taxon>Sordariales</taxon>
        <taxon>Lasiosphaeriaceae</taxon>
        <taxon>Cercophora</taxon>
    </lineage>
</organism>
<evidence type="ECO:0000313" key="2">
    <source>
        <dbReference type="Proteomes" id="UP001174936"/>
    </source>
</evidence>